<dbReference type="AlphaFoldDB" id="A0A6J6X0J4"/>
<organism evidence="1">
    <name type="scientific">freshwater metagenome</name>
    <dbReference type="NCBI Taxonomy" id="449393"/>
    <lineage>
        <taxon>unclassified sequences</taxon>
        <taxon>metagenomes</taxon>
        <taxon>ecological metagenomes</taxon>
    </lineage>
</organism>
<dbReference type="EMBL" id="CAFAAG010000013">
    <property type="protein sequence ID" value="CAB4787657.1"/>
    <property type="molecule type" value="Genomic_DNA"/>
</dbReference>
<name>A0A6J6X0J4_9ZZZZ</name>
<dbReference type="Gene3D" id="3.90.550.10">
    <property type="entry name" value="Spore Coat Polysaccharide Biosynthesis Protein SpsA, Chain A"/>
    <property type="match status" value="1"/>
</dbReference>
<dbReference type="InterPro" id="IPR050793">
    <property type="entry name" value="CMP-NeuNAc_synthase"/>
</dbReference>
<dbReference type="Pfam" id="PF02348">
    <property type="entry name" value="CTP_transf_3"/>
    <property type="match status" value="1"/>
</dbReference>
<dbReference type="GO" id="GO:0008781">
    <property type="term" value="F:N-acylneuraminate cytidylyltransferase activity"/>
    <property type="evidence" value="ECO:0007669"/>
    <property type="project" value="TreeGrafter"/>
</dbReference>
<gene>
    <name evidence="1" type="ORF">UFOPK2975_00320</name>
</gene>
<protein>
    <submittedName>
        <fullName evidence="1">Unannotated protein</fullName>
    </submittedName>
</protein>
<accession>A0A6J6X0J4</accession>
<dbReference type="PANTHER" id="PTHR21485">
    <property type="entry name" value="HAD SUPERFAMILY MEMBERS CMAS AND KDSC"/>
    <property type="match status" value="1"/>
</dbReference>
<dbReference type="InterPro" id="IPR003329">
    <property type="entry name" value="Cytidylyl_trans"/>
</dbReference>
<evidence type="ECO:0000313" key="1">
    <source>
        <dbReference type="EMBL" id="CAB4787657.1"/>
    </source>
</evidence>
<reference evidence="1" key="1">
    <citation type="submission" date="2020-05" db="EMBL/GenBank/DDBJ databases">
        <authorList>
            <person name="Chiriac C."/>
            <person name="Salcher M."/>
            <person name="Ghai R."/>
            <person name="Kavagutti S V."/>
        </authorList>
    </citation>
    <scope>NUCLEOTIDE SEQUENCE</scope>
</reference>
<dbReference type="InterPro" id="IPR029044">
    <property type="entry name" value="Nucleotide-diphossugar_trans"/>
</dbReference>
<dbReference type="PANTHER" id="PTHR21485:SF3">
    <property type="entry name" value="N-ACYLNEURAMINATE CYTIDYLYLTRANSFERASE"/>
    <property type="match status" value="1"/>
</dbReference>
<sequence>MIGRGGSTGFPGKNTALVLGRPLCEYPLMAAFKSNFVDQIFVSTDSPDIRAVGKKYNAQHIERPAELATSSALSDDVFIHGYQIIKDYVLSLGEELEMLVLLFANAATVIPTYIDQGVEMLREDPALDGAATTSVYNMYSPLRARKLDLNGRLQPFVPFDAFGDPTTFNTSRDSQGDVYYTDGSAIVIRPRCLDNIDEGLLPHRWMGQQIGSIPSWGGCDVDYEWQVPIVEFWLTKHGFIKGSA</sequence>
<dbReference type="SUPFAM" id="SSF53448">
    <property type="entry name" value="Nucleotide-diphospho-sugar transferases"/>
    <property type="match status" value="1"/>
</dbReference>
<proteinExistence type="predicted"/>